<feature type="transmembrane region" description="Helical" evidence="1">
    <location>
        <begin position="64"/>
        <end position="82"/>
    </location>
</feature>
<evidence type="ECO:0000313" key="2">
    <source>
        <dbReference type="EMBL" id="TKD70571.1"/>
    </source>
</evidence>
<dbReference type="RefSeq" id="WP_136946651.1">
    <property type="nucleotide sequence ID" value="NZ_SWFM01000002.1"/>
</dbReference>
<accession>A0A4U1MIK5</accession>
<proteinExistence type="predicted"/>
<feature type="transmembrane region" description="Helical" evidence="1">
    <location>
        <begin position="301"/>
        <end position="326"/>
    </location>
</feature>
<dbReference type="EMBL" id="SWFM01000002">
    <property type="protein sequence ID" value="TKD70571.1"/>
    <property type="molecule type" value="Genomic_DNA"/>
</dbReference>
<sequence length="414" mass="47655">MTSFQLLRKRVKDDWHYKLRDMRTAIDWTVWLYIVIPALVISVAYYRSWWFIAPVWLDSIPEQAVIIPLFLIATLWSLRAYMEEADQVYLLQNNSLVNGLKKWGMVYSLLKGLVLTLLSIAAVLPFLVTGWGWGIERVIITGIFVLFVSWNVNVCRYYIRLSYQSFWVKLLTNGLLNVVSIGILLASQVGWKSILFVFVGVAFLLLLLVVQLNYRLKLKGTFFKDVILERDDKQGITRLLMRQVGVSSGRTLFVRKKPFLFKESKRLRKNGSPETRIVDLYLKWILRSPGKGQYYLQVTGWGTAAIFMLPLVVKVIVLLFALYALIGLSKADWREFSEGSYAQLFQWDQQLRELSSRRAIKVFTVPCFILLSIITGVAFPGWIGIFLFPLGGWLMLKGSFRMVQHGVVPSSPSQ</sequence>
<dbReference type="GO" id="GO:0016020">
    <property type="term" value="C:membrane"/>
    <property type="evidence" value="ECO:0007669"/>
    <property type="project" value="InterPro"/>
</dbReference>
<feature type="transmembrane region" description="Helical" evidence="1">
    <location>
        <begin position="166"/>
        <end position="187"/>
    </location>
</feature>
<keyword evidence="1" id="KW-1133">Transmembrane helix</keyword>
<name>A0A4U1MIK5_9BACL</name>
<keyword evidence="1" id="KW-0472">Membrane</keyword>
<feature type="transmembrane region" description="Helical" evidence="1">
    <location>
        <begin position="193"/>
        <end position="214"/>
    </location>
</feature>
<gene>
    <name evidence="2" type="ORF">FBF83_08030</name>
</gene>
<feature type="transmembrane region" description="Helical" evidence="1">
    <location>
        <begin position="363"/>
        <end position="396"/>
    </location>
</feature>
<feature type="transmembrane region" description="Helical" evidence="1">
    <location>
        <begin position="103"/>
        <end position="127"/>
    </location>
</feature>
<dbReference type="Proteomes" id="UP000310541">
    <property type="component" value="Unassembled WGS sequence"/>
</dbReference>
<keyword evidence="1" id="KW-0812">Transmembrane</keyword>
<organism evidence="2 3">
    <name type="scientific">Guptibacillus hwajinpoensis</name>
    <dbReference type="NCBI Taxonomy" id="208199"/>
    <lineage>
        <taxon>Bacteria</taxon>
        <taxon>Bacillati</taxon>
        <taxon>Bacillota</taxon>
        <taxon>Bacilli</taxon>
        <taxon>Bacillales</taxon>
        <taxon>Guptibacillaceae</taxon>
        <taxon>Guptibacillus</taxon>
    </lineage>
</organism>
<protein>
    <submittedName>
        <fullName evidence="2">Uncharacterized protein</fullName>
    </submittedName>
</protein>
<reference evidence="2 3" key="1">
    <citation type="submission" date="2019-04" db="EMBL/GenBank/DDBJ databases">
        <title>Genome sequence of Bacillus hwajinpoensis strain Y2.</title>
        <authorList>
            <person name="Fair J.L."/>
            <person name="Maclea K.S."/>
        </authorList>
    </citation>
    <scope>NUCLEOTIDE SEQUENCE [LARGE SCALE GENOMIC DNA]</scope>
    <source>
        <strain evidence="2 3">Y2</strain>
    </source>
</reference>
<dbReference type="AlphaFoldDB" id="A0A4U1MIK5"/>
<feature type="transmembrane region" description="Helical" evidence="1">
    <location>
        <begin position="139"/>
        <end position="159"/>
    </location>
</feature>
<comment type="caution">
    <text evidence="2">The sequence shown here is derived from an EMBL/GenBank/DDBJ whole genome shotgun (WGS) entry which is preliminary data.</text>
</comment>
<feature type="transmembrane region" description="Helical" evidence="1">
    <location>
        <begin position="30"/>
        <end position="52"/>
    </location>
</feature>
<dbReference type="InterPro" id="IPR010288">
    <property type="entry name" value="EcsB_ABC"/>
</dbReference>
<evidence type="ECO:0000313" key="3">
    <source>
        <dbReference type="Proteomes" id="UP000310541"/>
    </source>
</evidence>
<dbReference type="Pfam" id="PF05975">
    <property type="entry name" value="EcsB"/>
    <property type="match status" value="1"/>
</dbReference>
<dbReference type="OrthoDB" id="2448479at2"/>
<evidence type="ECO:0000256" key="1">
    <source>
        <dbReference type="SAM" id="Phobius"/>
    </source>
</evidence>